<dbReference type="PANTHER" id="PTHR33055:SF13">
    <property type="entry name" value="TRANSPOSASE"/>
    <property type="match status" value="1"/>
</dbReference>
<evidence type="ECO:0000313" key="4">
    <source>
        <dbReference type="Proteomes" id="UP000216339"/>
    </source>
</evidence>
<dbReference type="InterPro" id="IPR002525">
    <property type="entry name" value="Transp_IS110-like_N"/>
</dbReference>
<name>A0A271IYR4_9BACT</name>
<dbReference type="OrthoDB" id="964423at2"/>
<dbReference type="AlphaFoldDB" id="A0A271IYR4"/>
<dbReference type="InterPro" id="IPR047650">
    <property type="entry name" value="Transpos_IS110"/>
</dbReference>
<dbReference type="RefSeq" id="WP_095510051.1">
    <property type="nucleotide sequence ID" value="NZ_MQWD01000001.1"/>
</dbReference>
<dbReference type="EMBL" id="MQWD01000001">
    <property type="protein sequence ID" value="PAP76396.1"/>
    <property type="molecule type" value="Genomic_DNA"/>
</dbReference>
<dbReference type="InterPro" id="IPR003346">
    <property type="entry name" value="Transposase_20"/>
</dbReference>
<proteinExistence type="predicted"/>
<keyword evidence="4" id="KW-1185">Reference proteome</keyword>
<dbReference type="Proteomes" id="UP000216339">
    <property type="component" value="Unassembled WGS sequence"/>
</dbReference>
<dbReference type="PANTHER" id="PTHR33055">
    <property type="entry name" value="TRANSPOSASE FOR INSERTION SEQUENCE ELEMENT IS1111A"/>
    <property type="match status" value="1"/>
</dbReference>
<evidence type="ECO:0000259" key="2">
    <source>
        <dbReference type="Pfam" id="PF02371"/>
    </source>
</evidence>
<dbReference type="GO" id="GO:0003677">
    <property type="term" value="F:DNA binding"/>
    <property type="evidence" value="ECO:0007669"/>
    <property type="project" value="InterPro"/>
</dbReference>
<dbReference type="Pfam" id="PF02371">
    <property type="entry name" value="Transposase_20"/>
    <property type="match status" value="1"/>
</dbReference>
<organism evidence="3 4">
    <name type="scientific">Rubrivirga marina</name>
    <dbReference type="NCBI Taxonomy" id="1196024"/>
    <lineage>
        <taxon>Bacteria</taxon>
        <taxon>Pseudomonadati</taxon>
        <taxon>Rhodothermota</taxon>
        <taxon>Rhodothermia</taxon>
        <taxon>Rhodothermales</taxon>
        <taxon>Rubricoccaceae</taxon>
        <taxon>Rubrivirga</taxon>
    </lineage>
</organism>
<sequence>MPDLYVGVDVSADALDLARSDGRAERLPHDDDGLARLAESCEGAALVVLEATGGIERTAAAEVAATGVPVAVVNPRQVRDFARATGQLAKTDAIDAAVLALFAERVRPEARPLPTDEQRALAALVARRRQVNEMLVAERLRLRTAAPAVRRGIEAHVAFLEGQKAEAERAVAEAVRSSAAWRERDDLLRSVPGVGAVLSATLIAELPGLGRLTGKQVAALVGVAPLARDSGRLVGRRSAWGGRAPVRAALYMGALTAARMNPTLRAFYAGLVGRGKAPKVALVAVMRKLLVALNAMVRDGRRWDENRPVTA</sequence>
<evidence type="ECO:0000313" key="3">
    <source>
        <dbReference type="EMBL" id="PAP76396.1"/>
    </source>
</evidence>
<gene>
    <name evidence="3" type="ORF">BSZ37_08035</name>
</gene>
<dbReference type="GO" id="GO:0006313">
    <property type="term" value="P:DNA transposition"/>
    <property type="evidence" value="ECO:0007669"/>
    <property type="project" value="InterPro"/>
</dbReference>
<evidence type="ECO:0000259" key="1">
    <source>
        <dbReference type="Pfam" id="PF01548"/>
    </source>
</evidence>
<dbReference type="Pfam" id="PF01548">
    <property type="entry name" value="DEDD_Tnp_IS110"/>
    <property type="match status" value="1"/>
</dbReference>
<feature type="domain" description="Transposase IS110-like N-terminal" evidence="1">
    <location>
        <begin position="6"/>
        <end position="144"/>
    </location>
</feature>
<dbReference type="GO" id="GO:0004803">
    <property type="term" value="F:transposase activity"/>
    <property type="evidence" value="ECO:0007669"/>
    <property type="project" value="InterPro"/>
</dbReference>
<feature type="domain" description="Transposase IS116/IS110/IS902 C-terminal" evidence="2">
    <location>
        <begin position="186"/>
        <end position="269"/>
    </location>
</feature>
<protein>
    <submittedName>
        <fullName evidence="3">IS110 family transposase</fullName>
    </submittedName>
</protein>
<comment type="caution">
    <text evidence="3">The sequence shown here is derived from an EMBL/GenBank/DDBJ whole genome shotgun (WGS) entry which is preliminary data.</text>
</comment>
<dbReference type="NCBIfam" id="NF033542">
    <property type="entry name" value="transpos_IS110"/>
    <property type="match status" value="1"/>
</dbReference>
<accession>A0A271IYR4</accession>
<reference evidence="3 4" key="1">
    <citation type="submission" date="2016-11" db="EMBL/GenBank/DDBJ databases">
        <title>Study of marine rhodopsin-containing bacteria.</title>
        <authorList>
            <person name="Yoshizawa S."/>
            <person name="Kumagai Y."/>
            <person name="Kogure K."/>
        </authorList>
    </citation>
    <scope>NUCLEOTIDE SEQUENCE [LARGE SCALE GENOMIC DNA]</scope>
    <source>
        <strain evidence="3 4">SAORIC-28</strain>
    </source>
</reference>